<dbReference type="InterPro" id="IPR036388">
    <property type="entry name" value="WH-like_DNA-bd_sf"/>
</dbReference>
<keyword evidence="7" id="KW-1185">Reference proteome</keyword>
<dbReference type="InterPro" id="IPR005119">
    <property type="entry name" value="LysR_subst-bd"/>
</dbReference>
<protein>
    <submittedName>
        <fullName evidence="6">LysR family glycine cleavage system transcriptional activator</fullName>
    </submittedName>
</protein>
<dbReference type="EMBL" id="JACIDS010000002">
    <property type="protein sequence ID" value="MBB3930669.1"/>
    <property type="molecule type" value="Genomic_DNA"/>
</dbReference>
<dbReference type="GO" id="GO:0006351">
    <property type="term" value="P:DNA-templated transcription"/>
    <property type="evidence" value="ECO:0007669"/>
    <property type="project" value="TreeGrafter"/>
</dbReference>
<organism evidence="6 7">
    <name type="scientific">Kaistia hirudinis</name>
    <dbReference type="NCBI Taxonomy" id="1293440"/>
    <lineage>
        <taxon>Bacteria</taxon>
        <taxon>Pseudomonadati</taxon>
        <taxon>Pseudomonadota</taxon>
        <taxon>Alphaproteobacteria</taxon>
        <taxon>Hyphomicrobiales</taxon>
        <taxon>Kaistiaceae</taxon>
        <taxon>Kaistia</taxon>
    </lineage>
</organism>
<sequence length="299" mass="31859">MIQPPLPALRAFVEVGRRGGVKDAAAALGVTPGAVSQQVRALELRLGVVLLERLHRGVRLSAEGERLFAALDPGFRQIEDALRPYGGRPGRTNLLTVTTTPSFAATWLAPRLGAFAAVHPDIEVRLLAGVGLADLHGGEADLAIRHGGGDYPGLVSLRLFDPHLVVVASPRRLAEGPPVRRPADCLAHPLLQDRNRRDWSQWAEASGAGASPRWRGGSIFADDALLIRAAIAGQGLAVVRDIYAADELAAGRLVRVLANTAPTADAYFLVARPDRMAQRSVKAFRDWLLGAVEAFAAAN</sequence>
<dbReference type="CDD" id="cd08432">
    <property type="entry name" value="PBP2_GcdR_TrpI_HvrB_AmpR_like"/>
    <property type="match status" value="1"/>
</dbReference>
<dbReference type="Pfam" id="PF03466">
    <property type="entry name" value="LysR_substrate"/>
    <property type="match status" value="1"/>
</dbReference>
<name>A0A840AK17_9HYPH</name>
<comment type="caution">
    <text evidence="6">The sequence shown here is derived from an EMBL/GenBank/DDBJ whole genome shotgun (WGS) entry which is preliminary data.</text>
</comment>
<dbReference type="InterPro" id="IPR058163">
    <property type="entry name" value="LysR-type_TF_proteobact-type"/>
</dbReference>
<evidence type="ECO:0000259" key="5">
    <source>
        <dbReference type="PROSITE" id="PS50931"/>
    </source>
</evidence>
<dbReference type="GO" id="GO:0043565">
    <property type="term" value="F:sequence-specific DNA binding"/>
    <property type="evidence" value="ECO:0007669"/>
    <property type="project" value="TreeGrafter"/>
</dbReference>
<dbReference type="GO" id="GO:0003700">
    <property type="term" value="F:DNA-binding transcription factor activity"/>
    <property type="evidence" value="ECO:0007669"/>
    <property type="project" value="InterPro"/>
</dbReference>
<evidence type="ECO:0000313" key="6">
    <source>
        <dbReference type="EMBL" id="MBB3930669.1"/>
    </source>
</evidence>
<keyword evidence="4" id="KW-0804">Transcription</keyword>
<dbReference type="SUPFAM" id="SSF46785">
    <property type="entry name" value="Winged helix' DNA-binding domain"/>
    <property type="match status" value="1"/>
</dbReference>
<evidence type="ECO:0000256" key="4">
    <source>
        <dbReference type="ARBA" id="ARBA00023163"/>
    </source>
</evidence>
<dbReference type="PROSITE" id="PS50931">
    <property type="entry name" value="HTH_LYSR"/>
    <property type="match status" value="1"/>
</dbReference>
<keyword evidence="2" id="KW-0805">Transcription regulation</keyword>
<gene>
    <name evidence="6" type="ORF">GGR25_001708</name>
</gene>
<dbReference type="PANTHER" id="PTHR30537:SF26">
    <property type="entry name" value="GLYCINE CLEAVAGE SYSTEM TRANSCRIPTIONAL ACTIVATOR"/>
    <property type="match status" value="1"/>
</dbReference>
<dbReference type="InterPro" id="IPR036390">
    <property type="entry name" value="WH_DNA-bd_sf"/>
</dbReference>
<dbReference type="AlphaFoldDB" id="A0A840AK17"/>
<evidence type="ECO:0000313" key="7">
    <source>
        <dbReference type="Proteomes" id="UP000553963"/>
    </source>
</evidence>
<dbReference type="Pfam" id="PF00126">
    <property type="entry name" value="HTH_1"/>
    <property type="match status" value="1"/>
</dbReference>
<accession>A0A840AK17</accession>
<reference evidence="6 7" key="1">
    <citation type="submission" date="2020-08" db="EMBL/GenBank/DDBJ databases">
        <title>Genomic Encyclopedia of Type Strains, Phase IV (KMG-IV): sequencing the most valuable type-strain genomes for metagenomic binning, comparative biology and taxonomic classification.</title>
        <authorList>
            <person name="Goeker M."/>
        </authorList>
    </citation>
    <scope>NUCLEOTIDE SEQUENCE [LARGE SCALE GENOMIC DNA]</scope>
    <source>
        <strain evidence="6 7">DSM 25966</strain>
    </source>
</reference>
<feature type="domain" description="HTH lysR-type" evidence="5">
    <location>
        <begin position="4"/>
        <end position="61"/>
    </location>
</feature>
<evidence type="ECO:0000256" key="2">
    <source>
        <dbReference type="ARBA" id="ARBA00023015"/>
    </source>
</evidence>
<keyword evidence="3" id="KW-0238">DNA-binding</keyword>
<dbReference type="Gene3D" id="3.40.190.10">
    <property type="entry name" value="Periplasmic binding protein-like II"/>
    <property type="match status" value="2"/>
</dbReference>
<dbReference type="PANTHER" id="PTHR30537">
    <property type="entry name" value="HTH-TYPE TRANSCRIPTIONAL REGULATOR"/>
    <property type="match status" value="1"/>
</dbReference>
<evidence type="ECO:0000256" key="1">
    <source>
        <dbReference type="ARBA" id="ARBA00009437"/>
    </source>
</evidence>
<comment type="similarity">
    <text evidence="1">Belongs to the LysR transcriptional regulatory family.</text>
</comment>
<dbReference type="SUPFAM" id="SSF53850">
    <property type="entry name" value="Periplasmic binding protein-like II"/>
    <property type="match status" value="1"/>
</dbReference>
<dbReference type="Proteomes" id="UP000553963">
    <property type="component" value="Unassembled WGS sequence"/>
</dbReference>
<dbReference type="InterPro" id="IPR000847">
    <property type="entry name" value="LysR_HTH_N"/>
</dbReference>
<evidence type="ECO:0000256" key="3">
    <source>
        <dbReference type="ARBA" id="ARBA00023125"/>
    </source>
</evidence>
<dbReference type="Gene3D" id="1.10.10.10">
    <property type="entry name" value="Winged helix-like DNA-binding domain superfamily/Winged helix DNA-binding domain"/>
    <property type="match status" value="1"/>
</dbReference>
<dbReference type="RefSeq" id="WP_183398306.1">
    <property type="nucleotide sequence ID" value="NZ_JACIDS010000002.1"/>
</dbReference>
<proteinExistence type="inferred from homology"/>